<dbReference type="GO" id="GO:0022857">
    <property type="term" value="F:transmembrane transporter activity"/>
    <property type="evidence" value="ECO:0007669"/>
    <property type="project" value="InterPro"/>
</dbReference>
<dbReference type="Pfam" id="PF07690">
    <property type="entry name" value="MFS_1"/>
    <property type="match status" value="1"/>
</dbReference>
<dbReference type="CDD" id="cd06173">
    <property type="entry name" value="MFS_MefA_like"/>
    <property type="match status" value="1"/>
</dbReference>
<evidence type="ECO:0000256" key="6">
    <source>
        <dbReference type="ARBA" id="ARBA00023136"/>
    </source>
</evidence>
<evidence type="ECO:0000256" key="1">
    <source>
        <dbReference type="ARBA" id="ARBA00004651"/>
    </source>
</evidence>
<comment type="caution">
    <text evidence="9">The sequence shown here is derived from an EMBL/GenBank/DDBJ whole genome shotgun (WGS) entry which is preliminary data.</text>
</comment>
<dbReference type="PANTHER" id="PTHR43266:SF10">
    <property type="entry name" value="BACILYSIN EXPORTER BACE-RELATED"/>
    <property type="match status" value="1"/>
</dbReference>
<feature type="transmembrane region" description="Helical" evidence="7">
    <location>
        <begin position="379"/>
        <end position="400"/>
    </location>
</feature>
<evidence type="ECO:0000259" key="8">
    <source>
        <dbReference type="PROSITE" id="PS50850"/>
    </source>
</evidence>
<organism evidence="9 10">
    <name type="scientific">Avrilella dinanensis</name>
    <dbReference type="NCBI Taxonomy" id="2008672"/>
    <lineage>
        <taxon>Bacteria</taxon>
        <taxon>Pseudomonadati</taxon>
        <taxon>Bacteroidota</taxon>
        <taxon>Flavobacteriia</taxon>
        <taxon>Flavobacteriales</taxon>
        <taxon>Flavobacteriaceae</taxon>
        <taxon>Avrilella</taxon>
    </lineage>
</organism>
<evidence type="ECO:0000313" key="9">
    <source>
        <dbReference type="EMBL" id="PJR03335.1"/>
    </source>
</evidence>
<sequence>MQGNWKRKFIVLWIGQFFSLISSSAVNFAIIIWLSLETGSAEVLAYAAIAGLLPQAIIGPFAGVYIDRWDRKKTMIFADSFVAVCTLVMSVSFYMGNESLLLIYVMLGLRSVGSAFHMPAMQAAIPMLAPRSELLRIAGINQIIQSISSIAGPALGALAIGLLSIGNVLLLDIAGAILAITSLLFIHIPSPKVLEKPKASLRQVINDMKISFKEILANKGLSFLFLYSVIGMFCIMPVAVLFPLLTIDHFQGGKFEMSIIEIIWGVGMLVGGGLLGIWKPKIHKVIIINLMDIIVGITFTWSGLLAPERFVFFVVLTAIGGMAASLYNASFTTIIQEEIRHDMLGRVFSLYYSFSVIPSVIGLLCTGFIADYIGITQTFIFLGIMVSLVGVVAFFTPSLMRLGRK</sequence>
<feature type="transmembrane region" description="Helical" evidence="7">
    <location>
        <begin position="12"/>
        <end position="36"/>
    </location>
</feature>
<dbReference type="GO" id="GO:0005886">
    <property type="term" value="C:plasma membrane"/>
    <property type="evidence" value="ECO:0007669"/>
    <property type="project" value="UniProtKB-SubCell"/>
</dbReference>
<keyword evidence="10" id="KW-1185">Reference proteome</keyword>
<feature type="transmembrane region" description="Helical" evidence="7">
    <location>
        <begin position="350"/>
        <end position="373"/>
    </location>
</feature>
<protein>
    <submittedName>
        <fullName evidence="9">MFS transporter</fullName>
    </submittedName>
</protein>
<evidence type="ECO:0000256" key="4">
    <source>
        <dbReference type="ARBA" id="ARBA00022692"/>
    </source>
</evidence>
<dbReference type="RefSeq" id="WP_100676903.1">
    <property type="nucleotide sequence ID" value="NZ_NIPO01000001.1"/>
</dbReference>
<dbReference type="SUPFAM" id="SSF103473">
    <property type="entry name" value="MFS general substrate transporter"/>
    <property type="match status" value="1"/>
</dbReference>
<dbReference type="OrthoDB" id="9775268at2"/>
<reference evidence="9 10" key="1">
    <citation type="submission" date="2017-06" db="EMBL/GenBank/DDBJ databases">
        <title>Description of Avrilella dinanensis gen. nov. sp. nov.</title>
        <authorList>
            <person name="Leyer C."/>
            <person name="Sassi M."/>
            <person name="Minet J."/>
            <person name="Kayal S."/>
            <person name="Cattoir V."/>
        </authorList>
    </citation>
    <scope>NUCLEOTIDE SEQUENCE [LARGE SCALE GENOMIC DNA]</scope>
    <source>
        <strain evidence="9 10">UR159</strain>
    </source>
</reference>
<keyword evidence="5 7" id="KW-1133">Transmembrane helix</keyword>
<dbReference type="AlphaFoldDB" id="A0A2M9R3K3"/>
<evidence type="ECO:0000256" key="5">
    <source>
        <dbReference type="ARBA" id="ARBA00022989"/>
    </source>
</evidence>
<feature type="transmembrane region" description="Helical" evidence="7">
    <location>
        <begin position="223"/>
        <end position="245"/>
    </location>
</feature>
<feature type="domain" description="Major facilitator superfamily (MFS) profile" evidence="8">
    <location>
        <begin position="8"/>
        <end position="401"/>
    </location>
</feature>
<feature type="transmembrane region" description="Helical" evidence="7">
    <location>
        <begin position="142"/>
        <end position="163"/>
    </location>
</feature>
<dbReference type="Proteomes" id="UP000231960">
    <property type="component" value="Unassembled WGS sequence"/>
</dbReference>
<evidence type="ECO:0000256" key="2">
    <source>
        <dbReference type="ARBA" id="ARBA00022448"/>
    </source>
</evidence>
<dbReference type="PANTHER" id="PTHR43266">
    <property type="entry name" value="MACROLIDE-EFFLUX PROTEIN"/>
    <property type="match status" value="1"/>
</dbReference>
<dbReference type="InterPro" id="IPR036259">
    <property type="entry name" value="MFS_trans_sf"/>
</dbReference>
<evidence type="ECO:0000313" key="10">
    <source>
        <dbReference type="Proteomes" id="UP000231960"/>
    </source>
</evidence>
<dbReference type="InterPro" id="IPR020846">
    <property type="entry name" value="MFS_dom"/>
</dbReference>
<feature type="transmembrane region" description="Helical" evidence="7">
    <location>
        <begin position="285"/>
        <end position="304"/>
    </location>
</feature>
<dbReference type="InterPro" id="IPR011701">
    <property type="entry name" value="MFS"/>
</dbReference>
<proteinExistence type="predicted"/>
<name>A0A2M9R3K3_9FLAO</name>
<accession>A0A2M9R3K3</accession>
<keyword evidence="4 7" id="KW-0812">Transmembrane</keyword>
<keyword evidence="6 7" id="KW-0472">Membrane</keyword>
<feature type="transmembrane region" description="Helical" evidence="7">
    <location>
        <begin position="43"/>
        <end position="64"/>
    </location>
</feature>
<evidence type="ECO:0000256" key="7">
    <source>
        <dbReference type="SAM" id="Phobius"/>
    </source>
</evidence>
<feature type="transmembrane region" description="Helical" evidence="7">
    <location>
        <begin position="257"/>
        <end position="278"/>
    </location>
</feature>
<keyword evidence="3" id="KW-1003">Cell membrane</keyword>
<dbReference type="Gene3D" id="1.20.1250.20">
    <property type="entry name" value="MFS general substrate transporter like domains"/>
    <property type="match status" value="1"/>
</dbReference>
<dbReference type="PROSITE" id="PS50850">
    <property type="entry name" value="MFS"/>
    <property type="match status" value="1"/>
</dbReference>
<keyword evidence="2" id="KW-0813">Transport</keyword>
<gene>
    <name evidence="9" type="ORF">CDL10_01575</name>
</gene>
<evidence type="ECO:0000256" key="3">
    <source>
        <dbReference type="ARBA" id="ARBA00022475"/>
    </source>
</evidence>
<feature type="transmembrane region" description="Helical" evidence="7">
    <location>
        <begin position="310"/>
        <end position="329"/>
    </location>
</feature>
<dbReference type="EMBL" id="NIPO01000001">
    <property type="protein sequence ID" value="PJR03335.1"/>
    <property type="molecule type" value="Genomic_DNA"/>
</dbReference>
<comment type="subcellular location">
    <subcellularLocation>
        <location evidence="1">Cell membrane</location>
        <topology evidence="1">Multi-pass membrane protein</topology>
    </subcellularLocation>
</comment>